<dbReference type="Gene3D" id="1.10.1200.10">
    <property type="entry name" value="ACP-like"/>
    <property type="match status" value="1"/>
</dbReference>
<evidence type="ECO:0000256" key="1">
    <source>
        <dbReference type="ARBA" id="ARBA00022450"/>
    </source>
</evidence>
<dbReference type="Pfam" id="PF07993">
    <property type="entry name" value="NAD_binding_4"/>
    <property type="match status" value="1"/>
</dbReference>
<dbReference type="InterPro" id="IPR020845">
    <property type="entry name" value="AMP-binding_CS"/>
</dbReference>
<dbReference type="PANTHER" id="PTHR43439:SF2">
    <property type="entry name" value="ENZYME, PUTATIVE (JCVI)-RELATED"/>
    <property type="match status" value="1"/>
</dbReference>
<dbReference type="InterPro" id="IPR036736">
    <property type="entry name" value="ACP-like_sf"/>
</dbReference>
<evidence type="ECO:0000313" key="4">
    <source>
        <dbReference type="EMBL" id="KAF2818865.1"/>
    </source>
</evidence>
<evidence type="ECO:0000313" key="5">
    <source>
        <dbReference type="Proteomes" id="UP000799424"/>
    </source>
</evidence>
<dbReference type="InterPro" id="IPR000873">
    <property type="entry name" value="AMP-dep_synth/lig_dom"/>
</dbReference>
<dbReference type="AlphaFoldDB" id="A0A6A6ZF16"/>
<proteinExistence type="predicted"/>
<dbReference type="InterPro" id="IPR009081">
    <property type="entry name" value="PP-bd_ACP"/>
</dbReference>
<dbReference type="Pfam" id="PF00550">
    <property type="entry name" value="PP-binding"/>
    <property type="match status" value="1"/>
</dbReference>
<dbReference type="Gene3D" id="3.40.50.12780">
    <property type="entry name" value="N-terminal domain of ligase-like"/>
    <property type="match status" value="1"/>
</dbReference>
<sequence>MGDSQQRAFQRAKFDPLGKKLSKDDNIRSLPDLIDFNAQVNPGHIFCVQASAKTTSKPEGGLDGTYGSDRINFKGLKHAVDACSYWLEQNVVTYEELDGTRAGPSPVALYLESDVSLFIYVAALLALGVPVVLLSARLSAESVRHLLSETNTRSMLVSKRTERLMAQDVVDIAETKLAPNFLVFLKSSTVSHGPPRSSSNDGDALILHSSGTTGHPKPIRLAHRYILGYAACHSFPADEDVSWPNLSTLPLYHGFGLLAPCLSLSIGMPCILPPHSTIPDAHSTVELLSTFGAQSLMTVPSILEDMLFLAGEARENAISLLRRLRLVAVGGGPLSPNARDNVIAEGVKLVNHYGATEIGAIAPIFQPGTDYDARYLRLRNDLGLQLHPVMGTEEPQRFKLVGYPFGWGGRAFEIQDELIKKPDSSSAHVEVQILGRSDDLVVLSNGEKVIPRHLEQALVQDSSIKTAVCLGQGKFELTVLVEPTSSTKDVPEFVEHVWQLLSEQINPSLDAHARISSRQAIIVKSPGKTIPRSDKGSIMRSQVHAIFDEEIRAAYEALELESFSTSVPFDVERLESSIWELVDKVMSERLRSGWQTDEDLFELGMDSLQATRLARFLNSAIESAFPGVFDVNPRLKPAFIYQNPSLAQLSSAVGRLVGRKSAESVDRTKDRASRMRALVDEYVNTLDNDEEVLIADGSLGKRNRPGAVVLLTGSTGNLGAHMLSCLAQSDRVSNVICLHRHTFRDSSEDGLRARQEDVNASAGVALSPDEWKKVSFVAANTQASDLGMSRSELAQLATVVTHVVHLAWPMDFNRQLASFRPQLNMLQTLIRLLRFAHKARPHAEPPRLLLASSISVVRHHREHTTSNVVPETSLENPLVTAEMGYAEAKWVCERVLQLAANGDERYTPLIVRIGQLSGPERAAGIWKTEEHVPALLKASQMLSAFPYLKGDFSWLPVDRAARSLVDILFYGDAAKSAYYHLENPIRQPLSALGAFVVEELGLKEGCIPFEAWLERMAATGHAASLVDFFKNNFQALASGNVVLDTRATRMASIHLRGSGGLSRNLIVEYVRRWRRSGYLA</sequence>
<dbReference type="Pfam" id="PF23562">
    <property type="entry name" value="AMP-binding_C_3"/>
    <property type="match status" value="1"/>
</dbReference>
<dbReference type="InterPro" id="IPR006162">
    <property type="entry name" value="Ppantetheine_attach_site"/>
</dbReference>
<dbReference type="EMBL" id="MU006248">
    <property type="protein sequence ID" value="KAF2818865.1"/>
    <property type="molecule type" value="Genomic_DNA"/>
</dbReference>
<feature type="domain" description="Carrier" evidence="3">
    <location>
        <begin position="569"/>
        <end position="657"/>
    </location>
</feature>
<keyword evidence="5" id="KW-1185">Reference proteome</keyword>
<dbReference type="PANTHER" id="PTHR43439">
    <property type="entry name" value="PHENYLACETATE-COENZYME A LIGASE"/>
    <property type="match status" value="1"/>
</dbReference>
<protein>
    <submittedName>
        <fullName evidence="4">NRPS-like enzyme</fullName>
    </submittedName>
</protein>
<dbReference type="OrthoDB" id="429813at2759"/>
<dbReference type="PROSITE" id="PS00455">
    <property type="entry name" value="AMP_BINDING"/>
    <property type="match status" value="1"/>
</dbReference>
<dbReference type="InterPro" id="IPR051414">
    <property type="entry name" value="Adenylate-forming_Reductase"/>
</dbReference>
<reference evidence="4" key="1">
    <citation type="journal article" date="2020" name="Stud. Mycol.">
        <title>101 Dothideomycetes genomes: a test case for predicting lifestyles and emergence of pathogens.</title>
        <authorList>
            <person name="Haridas S."/>
            <person name="Albert R."/>
            <person name="Binder M."/>
            <person name="Bloem J."/>
            <person name="Labutti K."/>
            <person name="Salamov A."/>
            <person name="Andreopoulos B."/>
            <person name="Baker S."/>
            <person name="Barry K."/>
            <person name="Bills G."/>
            <person name="Bluhm B."/>
            <person name="Cannon C."/>
            <person name="Castanera R."/>
            <person name="Culley D."/>
            <person name="Daum C."/>
            <person name="Ezra D."/>
            <person name="Gonzalez J."/>
            <person name="Henrissat B."/>
            <person name="Kuo A."/>
            <person name="Liang C."/>
            <person name="Lipzen A."/>
            <person name="Lutzoni F."/>
            <person name="Magnuson J."/>
            <person name="Mondo S."/>
            <person name="Nolan M."/>
            <person name="Ohm R."/>
            <person name="Pangilinan J."/>
            <person name="Park H.-J."/>
            <person name="Ramirez L."/>
            <person name="Alfaro M."/>
            <person name="Sun H."/>
            <person name="Tritt A."/>
            <person name="Yoshinaga Y."/>
            <person name="Zwiers L.-H."/>
            <person name="Turgeon B."/>
            <person name="Goodwin S."/>
            <person name="Spatafora J."/>
            <person name="Crous P."/>
            <person name="Grigoriev I."/>
        </authorList>
    </citation>
    <scope>NUCLEOTIDE SEQUENCE</scope>
    <source>
        <strain evidence="4">CBS 113818</strain>
    </source>
</reference>
<gene>
    <name evidence="4" type="ORF">CC86DRAFT_375507</name>
</gene>
<dbReference type="PROSITE" id="PS50075">
    <property type="entry name" value="CARRIER"/>
    <property type="match status" value="1"/>
</dbReference>
<dbReference type="SUPFAM" id="SSF51735">
    <property type="entry name" value="NAD(P)-binding Rossmann-fold domains"/>
    <property type="match status" value="1"/>
</dbReference>
<dbReference type="Proteomes" id="UP000799424">
    <property type="component" value="Unassembled WGS sequence"/>
</dbReference>
<keyword evidence="1" id="KW-0596">Phosphopantetheine</keyword>
<dbReference type="InterPro" id="IPR036291">
    <property type="entry name" value="NAD(P)-bd_dom_sf"/>
</dbReference>
<evidence type="ECO:0000259" key="3">
    <source>
        <dbReference type="PROSITE" id="PS50075"/>
    </source>
</evidence>
<dbReference type="PROSITE" id="PS00012">
    <property type="entry name" value="PHOSPHOPANTETHEINE"/>
    <property type="match status" value="1"/>
</dbReference>
<dbReference type="SUPFAM" id="SSF47336">
    <property type="entry name" value="ACP-like"/>
    <property type="match status" value="1"/>
</dbReference>
<dbReference type="Gene3D" id="3.40.50.720">
    <property type="entry name" value="NAD(P)-binding Rossmann-like Domain"/>
    <property type="match status" value="1"/>
</dbReference>
<dbReference type="SUPFAM" id="SSF56801">
    <property type="entry name" value="Acetyl-CoA synthetase-like"/>
    <property type="match status" value="1"/>
</dbReference>
<dbReference type="InterPro" id="IPR042099">
    <property type="entry name" value="ANL_N_sf"/>
</dbReference>
<name>A0A6A6ZF16_9PLEO</name>
<keyword evidence="2" id="KW-0597">Phosphoprotein</keyword>
<dbReference type="InterPro" id="IPR013120">
    <property type="entry name" value="FAR_NAD-bd"/>
</dbReference>
<accession>A0A6A6ZF16</accession>
<dbReference type="Pfam" id="PF00501">
    <property type="entry name" value="AMP-binding"/>
    <property type="match status" value="1"/>
</dbReference>
<organism evidence="4 5">
    <name type="scientific">Ophiobolus disseminans</name>
    <dbReference type="NCBI Taxonomy" id="1469910"/>
    <lineage>
        <taxon>Eukaryota</taxon>
        <taxon>Fungi</taxon>
        <taxon>Dikarya</taxon>
        <taxon>Ascomycota</taxon>
        <taxon>Pezizomycotina</taxon>
        <taxon>Dothideomycetes</taxon>
        <taxon>Pleosporomycetidae</taxon>
        <taxon>Pleosporales</taxon>
        <taxon>Pleosporineae</taxon>
        <taxon>Phaeosphaeriaceae</taxon>
        <taxon>Ophiobolus</taxon>
    </lineage>
</organism>
<evidence type="ECO:0000256" key="2">
    <source>
        <dbReference type="ARBA" id="ARBA00022553"/>
    </source>
</evidence>